<dbReference type="OrthoDB" id="5456084at2"/>
<proteinExistence type="predicted"/>
<dbReference type="Proteomes" id="UP000199053">
    <property type="component" value="Unassembled WGS sequence"/>
</dbReference>
<dbReference type="AlphaFoldDB" id="A0A1G9ER94"/>
<reference evidence="2" key="1">
    <citation type="submission" date="2016-10" db="EMBL/GenBank/DDBJ databases">
        <authorList>
            <person name="Varghese N."/>
            <person name="Submissions S."/>
        </authorList>
    </citation>
    <scope>NUCLEOTIDE SEQUENCE [LARGE SCALE GENOMIC DNA]</scope>
    <source>
        <strain evidence="2">DSM 16995</strain>
    </source>
</reference>
<protein>
    <recommendedName>
        <fullName evidence="3">Phage regulatory protein CII (CP76)</fullName>
    </recommendedName>
</protein>
<name>A0A1G9ER94_9BACT</name>
<dbReference type="STRING" id="246191.SAMN05660337_1231"/>
<evidence type="ECO:0000313" key="1">
    <source>
        <dbReference type="EMBL" id="SDK78598.1"/>
    </source>
</evidence>
<organism evidence="1 2">
    <name type="scientific">Maridesulfovibrio ferrireducens</name>
    <dbReference type="NCBI Taxonomy" id="246191"/>
    <lineage>
        <taxon>Bacteria</taxon>
        <taxon>Pseudomonadati</taxon>
        <taxon>Thermodesulfobacteriota</taxon>
        <taxon>Desulfovibrionia</taxon>
        <taxon>Desulfovibrionales</taxon>
        <taxon>Desulfovibrionaceae</taxon>
        <taxon>Maridesulfovibrio</taxon>
    </lineage>
</organism>
<dbReference type="RefSeq" id="WP_092159313.1">
    <property type="nucleotide sequence ID" value="NZ_FNGA01000002.1"/>
</dbReference>
<dbReference type="InterPro" id="IPR009679">
    <property type="entry name" value="Phage_186_CII-like"/>
</dbReference>
<evidence type="ECO:0008006" key="3">
    <source>
        <dbReference type="Google" id="ProtNLM"/>
    </source>
</evidence>
<keyword evidence="2" id="KW-1185">Reference proteome</keyword>
<evidence type="ECO:0000313" key="2">
    <source>
        <dbReference type="Proteomes" id="UP000199053"/>
    </source>
</evidence>
<dbReference type="Pfam" id="PF06892">
    <property type="entry name" value="Phage_CP76"/>
    <property type="match status" value="1"/>
</dbReference>
<dbReference type="EMBL" id="FNGA01000002">
    <property type="protein sequence ID" value="SDK78598.1"/>
    <property type="molecule type" value="Genomic_DNA"/>
</dbReference>
<dbReference type="GO" id="GO:0003677">
    <property type="term" value="F:DNA binding"/>
    <property type="evidence" value="ECO:0007669"/>
    <property type="project" value="InterPro"/>
</dbReference>
<accession>A0A1G9ER94</accession>
<gene>
    <name evidence="1" type="ORF">SAMN05660337_1231</name>
</gene>
<sequence>MSFIDIVRKMVLDSDIGARAVAEMVGKKYHVLMNELNSENTSHKLGADLLEPLMKACRSDSPIHHLAASMGGLFIRIPEENCSNISLVKAVKEFGELIAVYGQAIEEGKLSSHDKKRIRKEGQEALTAIQELLCGLDGTTEHNSHV</sequence>